<dbReference type="RefSeq" id="WP_160599878.1">
    <property type="nucleotide sequence ID" value="NZ_WTYU01000001.1"/>
</dbReference>
<sequence length="123" mass="13418">MAQVEDGTHLAKSLFMVVAQAPAVVRDYLDICPDSLQFQELVELGALESAILRIYGPNVGFMMSRNAEGEAIATIACLGAEEDEIAFASSLPIAMISAMCQMFRKHFSEPDASPLTSRRVRTH</sequence>
<dbReference type="OrthoDB" id="7505605at2"/>
<dbReference type="AlphaFoldDB" id="A0A6L7GDF2"/>
<dbReference type="Proteomes" id="UP000473531">
    <property type="component" value="Unassembled WGS sequence"/>
</dbReference>
<organism evidence="1 2">
    <name type="scientific">Allopontixanthobacter confluentis</name>
    <dbReference type="NCBI Taxonomy" id="1849021"/>
    <lineage>
        <taxon>Bacteria</taxon>
        <taxon>Pseudomonadati</taxon>
        <taxon>Pseudomonadota</taxon>
        <taxon>Alphaproteobacteria</taxon>
        <taxon>Sphingomonadales</taxon>
        <taxon>Erythrobacteraceae</taxon>
        <taxon>Allopontixanthobacter</taxon>
    </lineage>
</organism>
<proteinExistence type="predicted"/>
<evidence type="ECO:0000313" key="2">
    <source>
        <dbReference type="Proteomes" id="UP000473531"/>
    </source>
</evidence>
<reference evidence="1 2" key="1">
    <citation type="submission" date="2019-12" db="EMBL/GenBank/DDBJ databases">
        <title>Genomic-based taxomic classification of the family Erythrobacteraceae.</title>
        <authorList>
            <person name="Xu L."/>
        </authorList>
    </citation>
    <scope>NUCLEOTIDE SEQUENCE [LARGE SCALE GENOMIC DNA]</scope>
    <source>
        <strain evidence="1 2">KCTC 52259</strain>
    </source>
</reference>
<protein>
    <submittedName>
        <fullName evidence="1">Uncharacterized protein</fullName>
    </submittedName>
</protein>
<evidence type="ECO:0000313" key="1">
    <source>
        <dbReference type="EMBL" id="MXP13620.1"/>
    </source>
</evidence>
<dbReference type="EMBL" id="WTYU01000001">
    <property type="protein sequence ID" value="MXP13620.1"/>
    <property type="molecule type" value="Genomic_DNA"/>
</dbReference>
<name>A0A6L7GDF2_9SPHN</name>
<keyword evidence="2" id="KW-1185">Reference proteome</keyword>
<accession>A0A6L7GDF2</accession>
<gene>
    <name evidence="1" type="ORF">GRI44_02485</name>
</gene>
<comment type="caution">
    <text evidence="1">The sequence shown here is derived from an EMBL/GenBank/DDBJ whole genome shotgun (WGS) entry which is preliminary data.</text>
</comment>